<sequence length="164" mass="18575">IYGISAFGLARQLDITRGEASSYIQSYFSKYPGIKDYMEQTKKDARENGFVKTLYDRKCFVEGINDKNPNRRNFMERAAINAPIQGGAADIIKRVMIRLPGELKDANLSAKMLLQVHDELVFDVPQKELEKTTKLVKKVMENVSELSVPLVVDTGHGKNWNEAH</sequence>
<dbReference type="Pfam" id="PF00476">
    <property type="entry name" value="DNA_pol_A"/>
    <property type="match status" value="1"/>
</dbReference>
<evidence type="ECO:0000259" key="2">
    <source>
        <dbReference type="SMART" id="SM00482"/>
    </source>
</evidence>
<dbReference type="Gene3D" id="3.30.70.370">
    <property type="match status" value="1"/>
</dbReference>
<keyword evidence="1" id="KW-0235">DNA replication</keyword>
<feature type="non-terminal residue" evidence="3">
    <location>
        <position position="1"/>
    </location>
</feature>
<feature type="domain" description="DNA-directed DNA polymerase family A palm" evidence="2">
    <location>
        <begin position="1"/>
        <end position="128"/>
    </location>
</feature>
<evidence type="ECO:0000313" key="3">
    <source>
        <dbReference type="EMBL" id="SVD36883.1"/>
    </source>
</evidence>
<proteinExistence type="predicted"/>
<dbReference type="InterPro" id="IPR001098">
    <property type="entry name" value="DNA-dir_DNA_pol_A_palm_dom"/>
</dbReference>
<dbReference type="GO" id="GO:0006302">
    <property type="term" value="P:double-strand break repair"/>
    <property type="evidence" value="ECO:0007669"/>
    <property type="project" value="TreeGrafter"/>
</dbReference>
<dbReference type="Gene3D" id="1.10.150.20">
    <property type="entry name" value="5' to 3' exonuclease, C-terminal subdomain"/>
    <property type="match status" value="1"/>
</dbReference>
<evidence type="ECO:0000256" key="1">
    <source>
        <dbReference type="ARBA" id="ARBA00022705"/>
    </source>
</evidence>
<organism evidence="3">
    <name type="scientific">marine metagenome</name>
    <dbReference type="NCBI Taxonomy" id="408172"/>
    <lineage>
        <taxon>unclassified sequences</taxon>
        <taxon>metagenomes</taxon>
        <taxon>ecological metagenomes</taxon>
    </lineage>
</organism>
<protein>
    <recommendedName>
        <fullName evidence="2">DNA-directed DNA polymerase family A palm domain-containing protein</fullName>
    </recommendedName>
</protein>
<dbReference type="PANTHER" id="PTHR10133:SF27">
    <property type="entry name" value="DNA POLYMERASE NU"/>
    <property type="match status" value="1"/>
</dbReference>
<gene>
    <name evidence="3" type="ORF">METZ01_LOCUS389737</name>
</gene>
<dbReference type="InterPro" id="IPR002298">
    <property type="entry name" value="DNA_polymerase_A"/>
</dbReference>
<dbReference type="GO" id="GO:0003887">
    <property type="term" value="F:DNA-directed DNA polymerase activity"/>
    <property type="evidence" value="ECO:0007669"/>
    <property type="project" value="InterPro"/>
</dbReference>
<dbReference type="SUPFAM" id="SSF56672">
    <property type="entry name" value="DNA/RNA polymerases"/>
    <property type="match status" value="1"/>
</dbReference>
<dbReference type="GO" id="GO:0003677">
    <property type="term" value="F:DNA binding"/>
    <property type="evidence" value="ECO:0007669"/>
    <property type="project" value="InterPro"/>
</dbReference>
<accession>A0A382URJ1</accession>
<dbReference type="PRINTS" id="PR00868">
    <property type="entry name" value="DNAPOLI"/>
</dbReference>
<dbReference type="GO" id="GO:0006261">
    <property type="term" value="P:DNA-templated DNA replication"/>
    <property type="evidence" value="ECO:0007669"/>
    <property type="project" value="InterPro"/>
</dbReference>
<dbReference type="PANTHER" id="PTHR10133">
    <property type="entry name" value="DNA POLYMERASE I"/>
    <property type="match status" value="1"/>
</dbReference>
<reference evidence="3" key="1">
    <citation type="submission" date="2018-05" db="EMBL/GenBank/DDBJ databases">
        <authorList>
            <person name="Lanie J.A."/>
            <person name="Ng W.-L."/>
            <person name="Kazmierczak K.M."/>
            <person name="Andrzejewski T.M."/>
            <person name="Davidsen T.M."/>
            <person name="Wayne K.J."/>
            <person name="Tettelin H."/>
            <person name="Glass J.I."/>
            <person name="Rusch D."/>
            <person name="Podicherti R."/>
            <person name="Tsui H.-C.T."/>
            <person name="Winkler M.E."/>
        </authorList>
    </citation>
    <scope>NUCLEOTIDE SEQUENCE</scope>
</reference>
<dbReference type="SMART" id="SM00482">
    <property type="entry name" value="POLAc"/>
    <property type="match status" value="1"/>
</dbReference>
<dbReference type="InterPro" id="IPR043502">
    <property type="entry name" value="DNA/RNA_pol_sf"/>
</dbReference>
<name>A0A382URJ1_9ZZZZ</name>
<dbReference type="AlphaFoldDB" id="A0A382URJ1"/>
<dbReference type="EMBL" id="UINC01146261">
    <property type="protein sequence ID" value="SVD36883.1"/>
    <property type="molecule type" value="Genomic_DNA"/>
</dbReference>